<dbReference type="VEuPathDB" id="FungiDB:TREMEDRAFT_71215"/>
<feature type="compositionally biased region" description="Basic residues" evidence="1">
    <location>
        <begin position="132"/>
        <end position="145"/>
    </location>
</feature>
<feature type="region of interest" description="Disordered" evidence="1">
    <location>
        <begin position="1"/>
        <end position="29"/>
    </location>
</feature>
<dbReference type="OrthoDB" id="10067079at2759"/>
<feature type="compositionally biased region" description="Basic and acidic residues" evidence="1">
    <location>
        <begin position="206"/>
        <end position="216"/>
    </location>
</feature>
<evidence type="ECO:0000313" key="2">
    <source>
        <dbReference type="EMBL" id="RXK35315.1"/>
    </source>
</evidence>
<feature type="region of interest" description="Disordered" evidence="1">
    <location>
        <begin position="114"/>
        <end position="227"/>
    </location>
</feature>
<evidence type="ECO:0008006" key="4">
    <source>
        <dbReference type="Google" id="ProtNLM"/>
    </source>
</evidence>
<dbReference type="AlphaFoldDB" id="A0A4Q1BE70"/>
<reference evidence="2 3" key="1">
    <citation type="submission" date="2016-06" db="EMBL/GenBank/DDBJ databases">
        <title>Evolution of pathogenesis and genome organization in the Tremellales.</title>
        <authorList>
            <person name="Cuomo C."/>
            <person name="Litvintseva A."/>
            <person name="Heitman J."/>
            <person name="Chen Y."/>
            <person name="Sun S."/>
            <person name="Springer D."/>
            <person name="Dromer F."/>
            <person name="Young S."/>
            <person name="Zeng Q."/>
            <person name="Chapman S."/>
            <person name="Gujja S."/>
            <person name="Saif S."/>
            <person name="Birren B."/>
        </authorList>
    </citation>
    <scope>NUCLEOTIDE SEQUENCE [LARGE SCALE GENOMIC DNA]</scope>
    <source>
        <strain evidence="2 3">ATCC 28783</strain>
    </source>
</reference>
<dbReference type="STRING" id="5217.A0A4Q1BE70"/>
<dbReference type="GO" id="GO:0004860">
    <property type="term" value="F:protein kinase inhibitor activity"/>
    <property type="evidence" value="ECO:0007669"/>
    <property type="project" value="TreeGrafter"/>
</dbReference>
<dbReference type="GO" id="GO:0019901">
    <property type="term" value="F:protein kinase binding"/>
    <property type="evidence" value="ECO:0007669"/>
    <property type="project" value="TreeGrafter"/>
</dbReference>
<comment type="caution">
    <text evidence="2">The sequence shown here is derived from an EMBL/GenBank/DDBJ whole genome shotgun (WGS) entry which is preliminary data.</text>
</comment>
<keyword evidence="3" id="KW-1185">Reference proteome</keyword>
<proteinExistence type="predicted"/>
<dbReference type="Pfam" id="PF06658">
    <property type="entry name" value="DUF1168"/>
    <property type="match status" value="1"/>
</dbReference>
<dbReference type="InParanoid" id="A0A4Q1BE70"/>
<sequence>MPVVRDASTSPQRHQATIDSTPGPSRPKKAKLTQMDMQRYHVEKLLAKPDQEVALPQPPKEKFIAPPPDIVKNVQGSSSGAGSGEFHVYKHQRKKEAERIKLMDEKTRALEEHAAFVARQAERNAEAEAKTAKNRAKRQKRKHGNNKNSDKDPSGDGMSKGGQVDPKRKLGGGGGGVLFRRQGEEQDDREDEEDGVEDKVEEGEEEMGREQVKVVSEEQTIVIHDDD</sequence>
<feature type="region of interest" description="Disordered" evidence="1">
    <location>
        <begin position="58"/>
        <end position="93"/>
    </location>
</feature>
<gene>
    <name evidence="2" type="ORF">M231_07418</name>
</gene>
<protein>
    <recommendedName>
        <fullName evidence="4">PRKR-interacting protein 1</fullName>
    </recommendedName>
</protein>
<dbReference type="PANTHER" id="PTHR13507:SF0">
    <property type="entry name" value="PRKR-INTERACTING PROTEIN 1"/>
    <property type="match status" value="1"/>
</dbReference>
<dbReference type="GO" id="GO:0003725">
    <property type="term" value="F:double-stranded RNA binding"/>
    <property type="evidence" value="ECO:0007669"/>
    <property type="project" value="InterPro"/>
</dbReference>
<dbReference type="GO" id="GO:0005730">
    <property type="term" value="C:nucleolus"/>
    <property type="evidence" value="ECO:0007669"/>
    <property type="project" value="TreeGrafter"/>
</dbReference>
<evidence type="ECO:0000256" key="1">
    <source>
        <dbReference type="SAM" id="MobiDB-lite"/>
    </source>
</evidence>
<dbReference type="PANTHER" id="PTHR13507">
    <property type="entry name" value="PRKR-INTERACTING PROTEIN 1"/>
    <property type="match status" value="1"/>
</dbReference>
<feature type="compositionally biased region" description="Basic and acidic residues" evidence="1">
    <location>
        <begin position="114"/>
        <end position="131"/>
    </location>
</feature>
<evidence type="ECO:0000313" key="3">
    <source>
        <dbReference type="Proteomes" id="UP000289152"/>
    </source>
</evidence>
<dbReference type="Proteomes" id="UP000289152">
    <property type="component" value="Unassembled WGS sequence"/>
</dbReference>
<accession>A0A4Q1BE70</accession>
<organism evidence="2 3">
    <name type="scientific">Tremella mesenterica</name>
    <name type="common">Jelly fungus</name>
    <dbReference type="NCBI Taxonomy" id="5217"/>
    <lineage>
        <taxon>Eukaryota</taxon>
        <taxon>Fungi</taxon>
        <taxon>Dikarya</taxon>
        <taxon>Basidiomycota</taxon>
        <taxon>Agaricomycotina</taxon>
        <taxon>Tremellomycetes</taxon>
        <taxon>Tremellales</taxon>
        <taxon>Tremellaceae</taxon>
        <taxon>Tremella</taxon>
    </lineage>
</organism>
<feature type="compositionally biased region" description="Acidic residues" evidence="1">
    <location>
        <begin position="185"/>
        <end position="205"/>
    </location>
</feature>
<dbReference type="InterPro" id="IPR009548">
    <property type="entry name" value="Prkrip1"/>
</dbReference>
<feature type="compositionally biased region" description="Polar residues" evidence="1">
    <location>
        <begin position="7"/>
        <end position="23"/>
    </location>
</feature>
<name>A0A4Q1BE70_TREME</name>
<dbReference type="EMBL" id="SDIL01000144">
    <property type="protein sequence ID" value="RXK35315.1"/>
    <property type="molecule type" value="Genomic_DNA"/>
</dbReference>